<accession>A0A4P9X6P9</accession>
<comment type="similarity">
    <text evidence="1">Belongs to the protein kinase superfamily. BUD32 family.</text>
</comment>
<evidence type="ECO:0000256" key="7">
    <source>
        <dbReference type="ARBA" id="ARBA00047899"/>
    </source>
</evidence>
<proteinExistence type="inferred from homology"/>
<evidence type="ECO:0000256" key="9">
    <source>
        <dbReference type="SAM" id="MobiDB-lite"/>
    </source>
</evidence>
<keyword evidence="5" id="KW-0418">Kinase</keyword>
<reference evidence="11" key="1">
    <citation type="journal article" date="2018" name="Nat. Microbiol.">
        <title>Leveraging single-cell genomics to expand the fungal tree of life.</title>
        <authorList>
            <person name="Ahrendt S.R."/>
            <person name="Quandt C.A."/>
            <person name="Ciobanu D."/>
            <person name="Clum A."/>
            <person name="Salamov A."/>
            <person name="Andreopoulos B."/>
            <person name="Cheng J.F."/>
            <person name="Woyke T."/>
            <person name="Pelin A."/>
            <person name="Henrissat B."/>
            <person name="Reynolds N.K."/>
            <person name="Benny G.L."/>
            <person name="Smith M.E."/>
            <person name="James T.Y."/>
            <person name="Grigoriev I.V."/>
        </authorList>
    </citation>
    <scope>NUCLEOTIDE SEQUENCE [LARGE SCALE GENOMIC DNA]</scope>
    <source>
        <strain evidence="11">ATCC 52028</strain>
    </source>
</reference>
<keyword evidence="4" id="KW-0547">Nucleotide-binding</keyword>
<dbReference type="EC" id="2.7.11.1" evidence="2"/>
<dbReference type="GO" id="GO:0004674">
    <property type="term" value="F:protein serine/threonine kinase activity"/>
    <property type="evidence" value="ECO:0007669"/>
    <property type="project" value="UniProtKB-EC"/>
</dbReference>
<protein>
    <recommendedName>
        <fullName evidence="2">non-specific serine/threonine protein kinase</fullName>
        <ecNumber evidence="2">2.7.11.1</ecNumber>
    </recommendedName>
</protein>
<evidence type="ECO:0000256" key="4">
    <source>
        <dbReference type="ARBA" id="ARBA00022741"/>
    </source>
</evidence>
<dbReference type="PANTHER" id="PTHR12209">
    <property type="entry name" value="NON-SPECIFIC SERINE/THREONINE PROTEIN KINASE"/>
    <property type="match status" value="1"/>
</dbReference>
<dbReference type="GO" id="GO:0070525">
    <property type="term" value="P:tRNA threonylcarbamoyladenosine metabolic process"/>
    <property type="evidence" value="ECO:0007669"/>
    <property type="project" value="TreeGrafter"/>
</dbReference>
<comment type="catalytic activity">
    <reaction evidence="7">
        <text>L-threonyl-[protein] + ATP = O-phospho-L-threonyl-[protein] + ADP + H(+)</text>
        <dbReference type="Rhea" id="RHEA:46608"/>
        <dbReference type="Rhea" id="RHEA-COMP:11060"/>
        <dbReference type="Rhea" id="RHEA-COMP:11605"/>
        <dbReference type="ChEBI" id="CHEBI:15378"/>
        <dbReference type="ChEBI" id="CHEBI:30013"/>
        <dbReference type="ChEBI" id="CHEBI:30616"/>
        <dbReference type="ChEBI" id="CHEBI:61977"/>
        <dbReference type="ChEBI" id="CHEBI:456216"/>
        <dbReference type="EC" id="2.7.11.1"/>
    </reaction>
</comment>
<dbReference type="OrthoDB" id="3399at2759"/>
<dbReference type="InterPro" id="IPR011009">
    <property type="entry name" value="Kinase-like_dom_sf"/>
</dbReference>
<organism evidence="10 11">
    <name type="scientific">Caulochytrium protostelioides</name>
    <dbReference type="NCBI Taxonomy" id="1555241"/>
    <lineage>
        <taxon>Eukaryota</taxon>
        <taxon>Fungi</taxon>
        <taxon>Fungi incertae sedis</taxon>
        <taxon>Chytridiomycota</taxon>
        <taxon>Chytridiomycota incertae sedis</taxon>
        <taxon>Chytridiomycetes</taxon>
        <taxon>Caulochytriales</taxon>
        <taxon>Caulochytriaceae</taxon>
        <taxon>Caulochytrium</taxon>
    </lineage>
</organism>
<name>A0A4P9X6P9_9FUNG</name>
<feature type="region of interest" description="Disordered" evidence="9">
    <location>
        <begin position="167"/>
        <end position="199"/>
    </location>
</feature>
<gene>
    <name evidence="10" type="ORF">CXG81DRAFT_12734</name>
</gene>
<dbReference type="Gene3D" id="3.30.200.20">
    <property type="entry name" value="Phosphorylase Kinase, domain 1"/>
    <property type="match status" value="1"/>
</dbReference>
<dbReference type="SUPFAM" id="SSF56112">
    <property type="entry name" value="Protein kinase-like (PK-like)"/>
    <property type="match status" value="1"/>
</dbReference>
<evidence type="ECO:0000256" key="1">
    <source>
        <dbReference type="ARBA" id="ARBA00010630"/>
    </source>
</evidence>
<comment type="catalytic activity">
    <reaction evidence="8">
        <text>L-seryl-[protein] + ATP = O-phospho-L-seryl-[protein] + ADP + H(+)</text>
        <dbReference type="Rhea" id="RHEA:17989"/>
        <dbReference type="Rhea" id="RHEA-COMP:9863"/>
        <dbReference type="Rhea" id="RHEA-COMP:11604"/>
        <dbReference type="ChEBI" id="CHEBI:15378"/>
        <dbReference type="ChEBI" id="CHEBI:29999"/>
        <dbReference type="ChEBI" id="CHEBI:30616"/>
        <dbReference type="ChEBI" id="CHEBI:83421"/>
        <dbReference type="ChEBI" id="CHEBI:456216"/>
        <dbReference type="EC" id="2.7.11.1"/>
    </reaction>
</comment>
<sequence length="280" mass="29861">MAPAEARLIKQGAEARVYRLPFGPSFAPMLPLPAPTAAAPPAPPATVIAKERLPKAYRHASLDERLTRRRMVQEARALQRVQRASLAAKATGLVPAPNPVSESEAVAAAAAARDEAQTTAAQLSPLLRRAADALGMALALMHDADVIHGDLTTSNMMLRHGHLWAPTTDSTVSPTATPPAAAASAASREDAAATASDGPDGPDGGVVLIDFGLSWMSHLLEDKAVDLNVLYRTFTSTHPEALGVFWRALDTYVGQARQGPYIRRRFETVRLRGRKRVAFG</sequence>
<evidence type="ECO:0000256" key="8">
    <source>
        <dbReference type="ARBA" id="ARBA00048679"/>
    </source>
</evidence>
<dbReference type="AlphaFoldDB" id="A0A4P9X6P9"/>
<dbReference type="Proteomes" id="UP000274922">
    <property type="component" value="Unassembled WGS sequence"/>
</dbReference>
<dbReference type="GO" id="GO:0005829">
    <property type="term" value="C:cytosol"/>
    <property type="evidence" value="ECO:0007669"/>
    <property type="project" value="TreeGrafter"/>
</dbReference>
<evidence type="ECO:0000256" key="3">
    <source>
        <dbReference type="ARBA" id="ARBA00022679"/>
    </source>
</evidence>
<evidence type="ECO:0000313" key="10">
    <source>
        <dbReference type="EMBL" id="RKP00842.1"/>
    </source>
</evidence>
<evidence type="ECO:0000256" key="6">
    <source>
        <dbReference type="ARBA" id="ARBA00022840"/>
    </source>
</evidence>
<dbReference type="PANTHER" id="PTHR12209:SF0">
    <property type="entry name" value="EKC_KEOPS COMPLEX SUBUNIT TP53RK"/>
    <property type="match status" value="1"/>
</dbReference>
<dbReference type="GO" id="GO:0000408">
    <property type="term" value="C:EKC/KEOPS complex"/>
    <property type="evidence" value="ECO:0007669"/>
    <property type="project" value="TreeGrafter"/>
</dbReference>
<dbReference type="EMBL" id="ML014196">
    <property type="protein sequence ID" value="RKP00842.1"/>
    <property type="molecule type" value="Genomic_DNA"/>
</dbReference>
<dbReference type="Gene3D" id="1.10.510.10">
    <property type="entry name" value="Transferase(Phosphotransferase) domain 1"/>
    <property type="match status" value="1"/>
</dbReference>
<dbReference type="PROSITE" id="PS00109">
    <property type="entry name" value="PROTEIN_KINASE_TYR"/>
    <property type="match status" value="1"/>
</dbReference>
<evidence type="ECO:0000256" key="5">
    <source>
        <dbReference type="ARBA" id="ARBA00022777"/>
    </source>
</evidence>
<dbReference type="GO" id="GO:0005634">
    <property type="term" value="C:nucleus"/>
    <property type="evidence" value="ECO:0007669"/>
    <property type="project" value="TreeGrafter"/>
</dbReference>
<evidence type="ECO:0000256" key="2">
    <source>
        <dbReference type="ARBA" id="ARBA00012513"/>
    </source>
</evidence>
<keyword evidence="3" id="KW-0808">Transferase</keyword>
<dbReference type="GO" id="GO:0005524">
    <property type="term" value="F:ATP binding"/>
    <property type="evidence" value="ECO:0007669"/>
    <property type="project" value="UniProtKB-KW"/>
</dbReference>
<dbReference type="STRING" id="1555241.A0A4P9X6P9"/>
<dbReference type="InterPro" id="IPR008266">
    <property type="entry name" value="Tyr_kinase_AS"/>
</dbReference>
<evidence type="ECO:0000313" key="11">
    <source>
        <dbReference type="Proteomes" id="UP000274922"/>
    </source>
</evidence>
<keyword evidence="11" id="KW-1185">Reference proteome</keyword>
<keyword evidence="6" id="KW-0067">ATP-binding</keyword>